<evidence type="ECO:0000256" key="3">
    <source>
        <dbReference type="PROSITE-ProRule" id="PRU00191"/>
    </source>
</evidence>
<feature type="region of interest" description="Disordered" evidence="5">
    <location>
        <begin position="92"/>
        <end position="113"/>
    </location>
</feature>
<keyword evidence="2 3" id="KW-0727">SH2 domain</keyword>
<dbReference type="GO" id="GO:0005737">
    <property type="term" value="C:cytoplasm"/>
    <property type="evidence" value="ECO:0007669"/>
    <property type="project" value="TreeGrafter"/>
</dbReference>
<dbReference type="Proteomes" id="UP000699462">
    <property type="component" value="Unassembled WGS sequence"/>
</dbReference>
<name>A0A8T0D4Z8_9TREM</name>
<organism evidence="8 9">
    <name type="scientific">Paragonimus westermani</name>
    <dbReference type="NCBI Taxonomy" id="34504"/>
    <lineage>
        <taxon>Eukaryota</taxon>
        <taxon>Metazoa</taxon>
        <taxon>Spiralia</taxon>
        <taxon>Lophotrochozoa</taxon>
        <taxon>Platyhelminthes</taxon>
        <taxon>Trematoda</taxon>
        <taxon>Digenea</taxon>
        <taxon>Plagiorchiida</taxon>
        <taxon>Troglotremata</taxon>
        <taxon>Troglotrematidae</taxon>
        <taxon>Paragonimus</taxon>
    </lineage>
</organism>
<evidence type="ECO:0000259" key="6">
    <source>
        <dbReference type="PROSITE" id="PS50001"/>
    </source>
</evidence>
<keyword evidence="1 4" id="KW-0728">SH3 domain</keyword>
<protein>
    <recommendedName>
        <fullName evidence="10">NCK adaptor protein 2</fullName>
    </recommendedName>
</protein>
<dbReference type="InterPro" id="IPR000980">
    <property type="entry name" value="SH2"/>
</dbReference>
<feature type="region of interest" description="Disordered" evidence="5">
    <location>
        <begin position="183"/>
        <end position="234"/>
    </location>
</feature>
<dbReference type="SMART" id="SM00326">
    <property type="entry name" value="SH3"/>
    <property type="match status" value="2"/>
</dbReference>
<accession>A0A8T0D4Z8</accession>
<dbReference type="PANTHER" id="PTHR19969:SF5">
    <property type="entry name" value="CRK-LIKE PROTEIN"/>
    <property type="match status" value="1"/>
</dbReference>
<dbReference type="Pfam" id="PF00018">
    <property type="entry name" value="SH3_1"/>
    <property type="match status" value="2"/>
</dbReference>
<dbReference type="Pfam" id="PF00017">
    <property type="entry name" value="SH2"/>
    <property type="match status" value="1"/>
</dbReference>
<dbReference type="PANTHER" id="PTHR19969">
    <property type="entry name" value="SH2-SH3 ADAPTOR PROTEIN-RELATED"/>
    <property type="match status" value="1"/>
</dbReference>
<evidence type="ECO:0000259" key="7">
    <source>
        <dbReference type="PROSITE" id="PS50002"/>
    </source>
</evidence>
<evidence type="ECO:0000256" key="1">
    <source>
        <dbReference type="ARBA" id="ARBA00022443"/>
    </source>
</evidence>
<dbReference type="GO" id="GO:0007167">
    <property type="term" value="P:enzyme-linked receptor protein signaling pathway"/>
    <property type="evidence" value="ECO:0007669"/>
    <property type="project" value="TreeGrafter"/>
</dbReference>
<dbReference type="Gene3D" id="3.30.505.10">
    <property type="entry name" value="SH2 domain"/>
    <property type="match status" value="1"/>
</dbReference>
<dbReference type="OrthoDB" id="26539at2759"/>
<dbReference type="PROSITE" id="PS50002">
    <property type="entry name" value="SH3"/>
    <property type="match status" value="2"/>
</dbReference>
<feature type="compositionally biased region" description="Polar residues" evidence="5">
    <location>
        <begin position="213"/>
        <end position="222"/>
    </location>
</feature>
<feature type="domain" description="SH2" evidence="6">
    <location>
        <begin position="259"/>
        <end position="304"/>
    </location>
</feature>
<dbReference type="SUPFAM" id="SSF50044">
    <property type="entry name" value="SH3-domain"/>
    <property type="match status" value="2"/>
</dbReference>
<dbReference type="PROSITE" id="PS50001">
    <property type="entry name" value="SH2"/>
    <property type="match status" value="1"/>
</dbReference>
<proteinExistence type="predicted"/>
<evidence type="ECO:0000256" key="4">
    <source>
        <dbReference type="PROSITE-ProRule" id="PRU00192"/>
    </source>
</evidence>
<dbReference type="InterPro" id="IPR001452">
    <property type="entry name" value="SH3_domain"/>
</dbReference>
<dbReference type="GO" id="GO:0030971">
    <property type="term" value="F:receptor tyrosine kinase binding"/>
    <property type="evidence" value="ECO:0007669"/>
    <property type="project" value="TreeGrafter"/>
</dbReference>
<evidence type="ECO:0000313" key="9">
    <source>
        <dbReference type="Proteomes" id="UP000699462"/>
    </source>
</evidence>
<dbReference type="EMBL" id="JTDF01021590">
    <property type="protein sequence ID" value="KAF8561647.1"/>
    <property type="molecule type" value="Genomic_DNA"/>
</dbReference>
<dbReference type="CDD" id="cd00173">
    <property type="entry name" value="SH2"/>
    <property type="match status" value="1"/>
</dbReference>
<dbReference type="InterPro" id="IPR036860">
    <property type="entry name" value="SH2_dom_sf"/>
</dbReference>
<feature type="domain" description="SH3" evidence="7">
    <location>
        <begin position="115"/>
        <end position="177"/>
    </location>
</feature>
<feature type="compositionally biased region" description="Polar residues" evidence="5">
    <location>
        <begin position="183"/>
        <end position="204"/>
    </location>
</feature>
<comment type="caution">
    <text evidence="8">The sequence shown here is derived from an EMBL/GenBank/DDBJ whole genome shotgun (WGS) entry which is preliminary data.</text>
</comment>
<keyword evidence="9" id="KW-1185">Reference proteome</keyword>
<dbReference type="Gene3D" id="2.30.30.40">
    <property type="entry name" value="SH3 Domains"/>
    <property type="match status" value="2"/>
</dbReference>
<dbReference type="InterPro" id="IPR036028">
    <property type="entry name" value="SH3-like_dom_sf"/>
</dbReference>
<evidence type="ECO:0008006" key="10">
    <source>
        <dbReference type="Google" id="ProtNLM"/>
    </source>
</evidence>
<evidence type="ECO:0000256" key="2">
    <source>
        <dbReference type="ARBA" id="ARBA00022999"/>
    </source>
</evidence>
<reference evidence="8 9" key="1">
    <citation type="submission" date="2019-07" db="EMBL/GenBank/DDBJ databases">
        <title>Annotation for the trematode Paragonimus westermani.</title>
        <authorList>
            <person name="Choi Y.-J."/>
        </authorList>
    </citation>
    <scope>NUCLEOTIDE SEQUENCE [LARGE SCALE GENOMIC DNA]</scope>
    <source>
        <strain evidence="8">180907_Pwestermani</strain>
    </source>
</reference>
<gene>
    <name evidence="8" type="ORF">P879_09075</name>
</gene>
<dbReference type="AlphaFoldDB" id="A0A8T0D4Z8"/>
<evidence type="ECO:0000256" key="5">
    <source>
        <dbReference type="SAM" id="MobiDB-lite"/>
    </source>
</evidence>
<dbReference type="GO" id="GO:0016477">
    <property type="term" value="P:cell migration"/>
    <property type="evidence" value="ECO:0007669"/>
    <property type="project" value="TreeGrafter"/>
</dbReference>
<feature type="domain" description="SH3" evidence="7">
    <location>
        <begin position="10"/>
        <end position="74"/>
    </location>
</feature>
<dbReference type="SUPFAM" id="SSF55550">
    <property type="entry name" value="SH2 domain"/>
    <property type="match status" value="1"/>
</dbReference>
<dbReference type="GO" id="GO:0035591">
    <property type="term" value="F:signaling adaptor activity"/>
    <property type="evidence" value="ECO:0007669"/>
    <property type="project" value="TreeGrafter"/>
</dbReference>
<sequence>MTLNAEPDSSSELLCRVLVSYTACMSDELSIQAGDRIRIFRKSADGWWFGQLLSNSLNPVTGWFPSSLVVVDSSNGYSNHNTLVDIRNDESRTVSTYPTSTSQSVSAPPDATELSTRERAITLYSFKRNQLEELSFEANEILEVVERSKLNGEWWRCRNSHGDVGWVPSNHLRLLRSPQLNTPQHNPQCTASTEMTPPTTQFTLSHGGHERNNSAVSFQTRSPPVPPDSPNDQRIDGEALRLTYALKSPNANRYVRCPWFWGQISRDECEHMLKHFSKPGEFLIRDSHHVVSVTNNCFRVSTYV</sequence>
<evidence type="ECO:0000313" key="8">
    <source>
        <dbReference type="EMBL" id="KAF8561647.1"/>
    </source>
</evidence>
<dbReference type="InterPro" id="IPR051184">
    <property type="entry name" value="Tyrosine-phos_adapter"/>
</dbReference>
<feature type="compositionally biased region" description="Polar residues" evidence="5">
    <location>
        <begin position="93"/>
        <end position="106"/>
    </location>
</feature>